<evidence type="ECO:0000256" key="1">
    <source>
        <dbReference type="SAM" id="MobiDB-lite"/>
    </source>
</evidence>
<dbReference type="OMA" id="CEYFPLD"/>
<dbReference type="EMBL" id="LN714487">
    <property type="protein sequence ID" value="CEL70366.1"/>
    <property type="molecule type" value="Genomic_DNA"/>
</dbReference>
<evidence type="ECO:0000313" key="3">
    <source>
        <dbReference type="EMBL" id="CEL70366.1"/>
    </source>
</evidence>
<evidence type="ECO:0000313" key="2">
    <source>
        <dbReference type="EMBL" id="CBZ55624.1"/>
    </source>
</evidence>
<dbReference type="InParanoid" id="F0VPH8"/>
<dbReference type="AlphaFoldDB" id="F0VPH8"/>
<dbReference type="RefSeq" id="XP_003885652.1">
    <property type="nucleotide sequence ID" value="XM_003885603.1"/>
</dbReference>
<name>F0VPH8_NEOCL</name>
<reference evidence="3" key="4">
    <citation type="journal article" date="2015" name="PLoS ONE">
        <title>Comprehensive Evaluation of Toxoplasma gondii VEG and Neospora caninum LIV Genomes with Tachyzoite Stage Transcriptome and Proteome Defines Novel Transcript Features.</title>
        <authorList>
            <person name="Ramaprasad A."/>
            <person name="Mourier T."/>
            <person name="Naeem R."/>
            <person name="Malas T.B."/>
            <person name="Moussa E."/>
            <person name="Panigrahi A."/>
            <person name="Vermont S.J."/>
            <person name="Otto T.D."/>
            <person name="Wastling J."/>
            <person name="Pain A."/>
        </authorList>
    </citation>
    <scope>NUCLEOTIDE SEQUENCE</scope>
    <source>
        <strain evidence="3">Liverpool</strain>
    </source>
</reference>
<protein>
    <submittedName>
        <fullName evidence="2">Uncharacterized protein</fullName>
    </submittedName>
</protein>
<dbReference type="GeneID" id="13441055"/>
<dbReference type="VEuPathDB" id="ToxoDB:NCLIV_060490"/>
<gene>
    <name evidence="3" type="ORF">BN1204_060490</name>
    <name evidence="2" type="ORF">NCLIV_060490</name>
</gene>
<keyword evidence="4" id="KW-1185">Reference proteome</keyword>
<dbReference type="Proteomes" id="UP000007494">
    <property type="component" value="Chromosome XII"/>
</dbReference>
<evidence type="ECO:0000313" key="4">
    <source>
        <dbReference type="Proteomes" id="UP000007494"/>
    </source>
</evidence>
<dbReference type="eggNOG" id="ENOG502R09G">
    <property type="taxonomic scope" value="Eukaryota"/>
</dbReference>
<proteinExistence type="predicted"/>
<feature type="compositionally biased region" description="Polar residues" evidence="1">
    <location>
        <begin position="163"/>
        <end position="172"/>
    </location>
</feature>
<dbReference type="EMBL" id="FR823393">
    <property type="protein sequence ID" value="CBZ55624.1"/>
    <property type="molecule type" value="Genomic_DNA"/>
</dbReference>
<reference evidence="2" key="1">
    <citation type="submission" date="2011-02" db="EMBL/GenBank/DDBJ databases">
        <authorList>
            <person name="Aslett M."/>
        </authorList>
    </citation>
    <scope>NUCLEOTIDE SEQUENCE</scope>
    <source>
        <strain evidence="2">Liverpool</strain>
    </source>
</reference>
<organism evidence="2 4">
    <name type="scientific">Neospora caninum (strain Liverpool)</name>
    <dbReference type="NCBI Taxonomy" id="572307"/>
    <lineage>
        <taxon>Eukaryota</taxon>
        <taxon>Sar</taxon>
        <taxon>Alveolata</taxon>
        <taxon>Apicomplexa</taxon>
        <taxon>Conoidasida</taxon>
        <taxon>Coccidia</taxon>
        <taxon>Eucoccidiorida</taxon>
        <taxon>Eimeriorina</taxon>
        <taxon>Sarcocystidae</taxon>
        <taxon>Neospora</taxon>
    </lineage>
</organism>
<accession>F0VPH8</accession>
<sequence length="270" mass="29566">MAHPMPGLRKQLRGAAKLGSLLKNIVLKFFTRGQSSSSAEPTLHKHPFFSSVPRSRRSLHYIQEYSSPMGPLRPAISQLVSVDSRFLSVRAQGLSSFSVPAASEAMSETVPAGARTGYEETALPMSRLPLTGPQLPLHSNSTNIAGRVKPYIALKDSLHSTVTCGTPTSQEKPQLPTPSKKKDRRVQLNMTIQICEYFPLDAPDDIRLSENATDRLLSAHPDMHNQRPLGRLSLRKIEVTFGRDTAQDHKAVTTDTIPATPVQSPVAISE</sequence>
<dbReference type="OrthoDB" id="10443651at2759"/>
<reference evidence="4" key="3">
    <citation type="journal article" date="2012" name="PLoS Pathog.">
        <title>Comparative genomics of the apicomplexan parasites Toxoplasma gondii and Neospora caninum: Coccidia differing in host range and transmission strategy.</title>
        <authorList>
            <person name="Reid A.J."/>
            <person name="Vermont S.J."/>
            <person name="Cotton J.A."/>
            <person name="Harris D."/>
            <person name="Hill-Cawthorne G.A."/>
            <person name="Konen-Waisman S."/>
            <person name="Latham S.M."/>
            <person name="Mourier T."/>
            <person name="Norton R."/>
            <person name="Quail M.A."/>
            <person name="Sanders M."/>
            <person name="Shanmugam D."/>
            <person name="Sohal A."/>
            <person name="Wasmuth J.D."/>
            <person name="Brunk B."/>
            <person name="Grigg M.E."/>
            <person name="Howard J.C."/>
            <person name="Parkinson J."/>
            <person name="Roos D.S."/>
            <person name="Trees A.J."/>
            <person name="Berriman M."/>
            <person name="Pain A."/>
            <person name="Wastling J.M."/>
        </authorList>
    </citation>
    <scope>NUCLEOTIDE SEQUENCE [LARGE SCALE GENOMIC DNA]</scope>
    <source>
        <strain evidence="4">Liverpool</strain>
    </source>
</reference>
<feature type="region of interest" description="Disordered" evidence="1">
    <location>
        <begin position="163"/>
        <end position="184"/>
    </location>
</feature>
<reference evidence="2" key="2">
    <citation type="submission" date="2011-03" db="EMBL/GenBank/DDBJ databases">
        <title>Comparative genomics and transcriptomics of Neospora caninum and Toxoplasma gondii.</title>
        <authorList>
            <person name="Reid A.J."/>
            <person name="Sohal A."/>
            <person name="Harris D."/>
            <person name="Quail M."/>
            <person name="Sanders M."/>
            <person name="Berriman M."/>
            <person name="Wastling J.M."/>
            <person name="Pain A."/>
        </authorList>
    </citation>
    <scope>NUCLEOTIDE SEQUENCE</scope>
    <source>
        <strain evidence="2">Liverpool</strain>
    </source>
</reference>